<evidence type="ECO:0000256" key="2">
    <source>
        <dbReference type="ARBA" id="ARBA00022475"/>
    </source>
</evidence>
<dbReference type="GO" id="GO:0004672">
    <property type="term" value="F:protein kinase activity"/>
    <property type="evidence" value="ECO:0007669"/>
    <property type="project" value="InterPro"/>
</dbReference>
<keyword evidence="12" id="KW-0418">Kinase</keyword>
<feature type="region of interest" description="Disordered" evidence="10">
    <location>
        <begin position="269"/>
        <end position="302"/>
    </location>
</feature>
<dbReference type="PANTHER" id="PTHR45927">
    <property type="entry name" value="LYSM-DOMAIN RECEPTOR-LIKE KINASE-RELATED"/>
    <property type="match status" value="1"/>
</dbReference>
<organism evidence="12 13">
    <name type="scientific">Macleaya cordata</name>
    <name type="common">Five-seeded plume-poppy</name>
    <name type="synonym">Bocconia cordata</name>
    <dbReference type="NCBI Taxonomy" id="56857"/>
    <lineage>
        <taxon>Eukaryota</taxon>
        <taxon>Viridiplantae</taxon>
        <taxon>Streptophyta</taxon>
        <taxon>Embryophyta</taxon>
        <taxon>Tracheophyta</taxon>
        <taxon>Spermatophyta</taxon>
        <taxon>Magnoliopsida</taxon>
        <taxon>Ranunculales</taxon>
        <taxon>Papaveraceae</taxon>
        <taxon>Papaveroideae</taxon>
        <taxon>Macleaya</taxon>
    </lineage>
</organism>
<dbReference type="PROSITE" id="PS50011">
    <property type="entry name" value="PROTEIN_KINASE_DOM"/>
    <property type="match status" value="1"/>
</dbReference>
<dbReference type="PROSITE" id="PS00108">
    <property type="entry name" value="PROTEIN_KINASE_ST"/>
    <property type="match status" value="1"/>
</dbReference>
<evidence type="ECO:0000256" key="3">
    <source>
        <dbReference type="ARBA" id="ARBA00022692"/>
    </source>
</evidence>
<keyword evidence="7" id="KW-1133">Transmembrane helix</keyword>
<evidence type="ECO:0000313" key="13">
    <source>
        <dbReference type="Proteomes" id="UP000195402"/>
    </source>
</evidence>
<dbReference type="SUPFAM" id="SSF56112">
    <property type="entry name" value="Protein kinase-like (PK-like)"/>
    <property type="match status" value="1"/>
</dbReference>
<dbReference type="Pfam" id="PF23446">
    <property type="entry name" value="LysM1_NFP_LYK"/>
    <property type="match status" value="1"/>
</dbReference>
<name>A0A200PYT5_MACCD</name>
<evidence type="ECO:0000259" key="11">
    <source>
        <dbReference type="PROSITE" id="PS50011"/>
    </source>
</evidence>
<dbReference type="InterPro" id="IPR008271">
    <property type="entry name" value="Ser/Thr_kinase_AS"/>
</dbReference>
<evidence type="ECO:0000256" key="1">
    <source>
        <dbReference type="ARBA" id="ARBA00004162"/>
    </source>
</evidence>
<dbReference type="InParanoid" id="A0A200PYT5"/>
<feature type="domain" description="Protein kinase" evidence="11">
    <location>
        <begin position="393"/>
        <end position="688"/>
    </location>
</feature>
<dbReference type="OMA" id="SDYSNSC"/>
<evidence type="ECO:0000256" key="4">
    <source>
        <dbReference type="ARBA" id="ARBA00022729"/>
    </source>
</evidence>
<dbReference type="Gene3D" id="3.30.200.20">
    <property type="entry name" value="Phosphorylase Kinase, domain 1"/>
    <property type="match status" value="1"/>
</dbReference>
<dbReference type="InterPro" id="IPR056561">
    <property type="entry name" value="NFP_LYK_LysM1"/>
</dbReference>
<keyword evidence="4" id="KW-0732">Signal</keyword>
<keyword evidence="5" id="KW-0547">Nucleotide-binding</keyword>
<reference evidence="12 13" key="1">
    <citation type="journal article" date="2017" name="Mol. Plant">
        <title>The Genome of Medicinal Plant Macleaya cordata Provides New Insights into Benzylisoquinoline Alkaloids Metabolism.</title>
        <authorList>
            <person name="Liu X."/>
            <person name="Liu Y."/>
            <person name="Huang P."/>
            <person name="Ma Y."/>
            <person name="Qing Z."/>
            <person name="Tang Q."/>
            <person name="Cao H."/>
            <person name="Cheng P."/>
            <person name="Zheng Y."/>
            <person name="Yuan Z."/>
            <person name="Zhou Y."/>
            <person name="Liu J."/>
            <person name="Tang Z."/>
            <person name="Zhuo Y."/>
            <person name="Zhang Y."/>
            <person name="Yu L."/>
            <person name="Huang J."/>
            <person name="Yang P."/>
            <person name="Peng Q."/>
            <person name="Zhang J."/>
            <person name="Jiang W."/>
            <person name="Zhang Z."/>
            <person name="Lin K."/>
            <person name="Ro D.K."/>
            <person name="Chen X."/>
            <person name="Xiong X."/>
            <person name="Shang Y."/>
            <person name="Huang S."/>
            <person name="Zeng J."/>
        </authorList>
    </citation>
    <scope>NUCLEOTIDE SEQUENCE [LARGE SCALE GENOMIC DNA]</scope>
    <source>
        <strain evidence="13">cv. BLH2017</strain>
        <tissue evidence="12">Root</tissue>
    </source>
</reference>
<dbReference type="InterPro" id="IPR011009">
    <property type="entry name" value="Kinase-like_dom_sf"/>
</dbReference>
<dbReference type="FunFam" id="1.10.510.10:FF:000468">
    <property type="entry name" value="PTI1-like tyrosine-protein kinase 3"/>
    <property type="match status" value="1"/>
</dbReference>
<dbReference type="Proteomes" id="UP000195402">
    <property type="component" value="Unassembled WGS sequence"/>
</dbReference>
<comment type="caution">
    <text evidence="12">The sequence shown here is derived from an EMBL/GenBank/DDBJ whole genome shotgun (WGS) entry which is preliminary data.</text>
</comment>
<comment type="subcellular location">
    <subcellularLocation>
        <location evidence="1">Cell membrane</location>
        <topology evidence="1">Single-pass membrane protein</topology>
    </subcellularLocation>
</comment>
<feature type="compositionally biased region" description="Basic and acidic residues" evidence="10">
    <location>
        <begin position="339"/>
        <end position="355"/>
    </location>
</feature>
<keyword evidence="3" id="KW-0812">Transmembrane</keyword>
<dbReference type="Pfam" id="PF00069">
    <property type="entry name" value="Pkinase"/>
    <property type="match status" value="1"/>
</dbReference>
<accession>A0A200PYT5</accession>
<evidence type="ECO:0000256" key="9">
    <source>
        <dbReference type="ARBA" id="ARBA00023157"/>
    </source>
</evidence>
<dbReference type="Gene3D" id="1.10.510.10">
    <property type="entry name" value="Transferase(Phosphotransferase) domain 1"/>
    <property type="match status" value="1"/>
</dbReference>
<proteinExistence type="predicted"/>
<dbReference type="AlphaFoldDB" id="A0A200PYT5"/>
<dbReference type="SMART" id="SM00220">
    <property type="entry name" value="S_TKc"/>
    <property type="match status" value="1"/>
</dbReference>
<protein>
    <submittedName>
        <fullName evidence="12">Protein kinase domain</fullName>
    </submittedName>
</protein>
<dbReference type="Pfam" id="PF23473">
    <property type="entry name" value="LysM3_LYK4_5"/>
    <property type="match status" value="1"/>
</dbReference>
<keyword evidence="13" id="KW-1185">Reference proteome</keyword>
<evidence type="ECO:0000256" key="6">
    <source>
        <dbReference type="ARBA" id="ARBA00022840"/>
    </source>
</evidence>
<dbReference type="EMBL" id="MVGT01003708">
    <property type="protein sequence ID" value="OVA03351.1"/>
    <property type="molecule type" value="Genomic_DNA"/>
</dbReference>
<dbReference type="OrthoDB" id="4062651at2759"/>
<feature type="region of interest" description="Disordered" evidence="10">
    <location>
        <begin position="339"/>
        <end position="360"/>
    </location>
</feature>
<dbReference type="PANTHER" id="PTHR45927:SF6">
    <property type="entry name" value="PROTEIN LYK5"/>
    <property type="match status" value="1"/>
</dbReference>
<keyword evidence="12" id="KW-0808">Transferase</keyword>
<keyword evidence="2" id="KW-1003">Cell membrane</keyword>
<dbReference type="InterPro" id="IPR052611">
    <property type="entry name" value="Plant_RLK_LysM"/>
</dbReference>
<evidence type="ECO:0000256" key="7">
    <source>
        <dbReference type="ARBA" id="ARBA00022989"/>
    </source>
</evidence>
<dbReference type="InterPro" id="IPR056563">
    <property type="entry name" value="LysM3_LYK4_5"/>
</dbReference>
<gene>
    <name evidence="12" type="ORF">BVC80_7843g3</name>
</gene>
<keyword evidence="8" id="KW-0472">Membrane</keyword>
<dbReference type="Pfam" id="PF23472">
    <property type="entry name" value="LysM2_CERK1_LYK3_4_5"/>
    <property type="match status" value="1"/>
</dbReference>
<evidence type="ECO:0000256" key="8">
    <source>
        <dbReference type="ARBA" id="ARBA00023136"/>
    </source>
</evidence>
<keyword evidence="6" id="KW-0067">ATP-binding</keyword>
<dbReference type="GO" id="GO:0005886">
    <property type="term" value="C:plasma membrane"/>
    <property type="evidence" value="ECO:0007669"/>
    <property type="project" value="UniProtKB-SubCell"/>
</dbReference>
<dbReference type="GO" id="GO:0005524">
    <property type="term" value="F:ATP binding"/>
    <property type="evidence" value="ECO:0007669"/>
    <property type="project" value="UniProtKB-KW"/>
</dbReference>
<dbReference type="FunCoup" id="A0A200PYT5">
    <property type="interactions" value="248"/>
</dbReference>
<keyword evidence="9" id="KW-1015">Disulfide bond</keyword>
<dbReference type="InterPro" id="IPR000719">
    <property type="entry name" value="Prot_kinase_dom"/>
</dbReference>
<evidence type="ECO:0000256" key="5">
    <source>
        <dbReference type="ARBA" id="ARBA00022741"/>
    </source>
</evidence>
<dbReference type="InterPro" id="IPR056562">
    <property type="entry name" value="LysM2_CERK1_LYK3_4_5"/>
</dbReference>
<evidence type="ECO:0000256" key="10">
    <source>
        <dbReference type="SAM" id="MobiDB-lite"/>
    </source>
</evidence>
<evidence type="ECO:0000313" key="12">
    <source>
        <dbReference type="EMBL" id="OVA03351.1"/>
    </source>
</evidence>
<sequence length="698" mass="77502">MELKFMIFTSSLLSSSVPFSLSTFFSFSFFFVFLFLSSSSSNAQQTYLNNEQLDCYNNISFTNGYYCNGPQRSCISYLTFRSQPPYDSAKTIARLLRSKPSKIVKINNLTNVVQKIPFDTLIIVPMSCSCSGSYYQHNTSYVLKNDDENYFTMANNTYQGLTTCQSLISQNPDHDSLNLFVGLNLSVPLRCACPSRNQTAAGFKFLLTYLPAWEDDINSISVKVSGGGGSGGAVNPQSVLDANELSEDTTIYPFTPILVPLKTEPKLIKSTAIPPPPPDQSSADLPPVLLDQPKANNKSSKKWVSTGTGIGIGSGLLFLLALSGFVVWFLRCHRRRQSQRGEKNKQIPDVKKVEDDGGSAAANNEYKWSVSSEGVRCAMDSLISYKLEELQNATMFFREANRIKGSVYRGVINGDTAAIKRMKLDISDEINILKQINHSNVIRLSGFCMHEGNTFLVYEFAENGSLSDWLHHHHHGKKKKNQSCLGWKQRVHIAYQVADGLNYLHNYANPPYIHKDLKSSNILLDSYLRAKIANFGVARCVVADNLQEEEEGGGGDLQLQSTRHVVGTKGYMPPEYLVNGVITPKMDVFAFGVVILELLSGREAVTASASSEDGQTGSDVLLSESIKMVLDGENVREKLKDFIDPSLKQEYPLDLVFSMAQLAMDCVALDLNSRPTMLKVFMSMSKILSYSLEWEPSV</sequence>
<dbReference type="STRING" id="56857.A0A200PYT5"/>